<dbReference type="CDD" id="cd01918">
    <property type="entry name" value="HprK_C"/>
    <property type="match status" value="1"/>
</dbReference>
<evidence type="ECO:0000256" key="10">
    <source>
        <dbReference type="ARBA" id="ARBA00047657"/>
    </source>
</evidence>
<evidence type="ECO:0000256" key="5">
    <source>
        <dbReference type="ARBA" id="ARBA00022679"/>
    </source>
</evidence>
<dbReference type="PANTHER" id="PTHR30305:SF1">
    <property type="entry name" value="HPR KINASE_PHOSPHORYLASE"/>
    <property type="match status" value="1"/>
</dbReference>
<feature type="domain" description="HPr kinase/phosphorylase C-terminal" evidence="12">
    <location>
        <begin position="160"/>
        <end position="327"/>
    </location>
</feature>
<evidence type="ECO:0000256" key="6">
    <source>
        <dbReference type="ARBA" id="ARBA00022741"/>
    </source>
</evidence>
<dbReference type="GO" id="GO:0005524">
    <property type="term" value="F:ATP binding"/>
    <property type="evidence" value="ECO:0007669"/>
    <property type="project" value="UniProtKB-KW"/>
</dbReference>
<comment type="caution">
    <text evidence="13">The sequence shown here is derived from an EMBL/GenBank/DDBJ whole genome shotgun (WGS) entry which is preliminary data.</text>
</comment>
<dbReference type="InterPro" id="IPR011104">
    <property type="entry name" value="Hpr_kin/Pase_C"/>
</dbReference>
<evidence type="ECO:0000256" key="3">
    <source>
        <dbReference type="ARBA" id="ARBA00011643"/>
    </source>
</evidence>
<dbReference type="InterPro" id="IPR011126">
    <property type="entry name" value="Hpr_kin/Pase_Hpr_N"/>
</dbReference>
<comment type="similarity">
    <text evidence="2">Belongs to the HPrK/P family.</text>
</comment>
<dbReference type="GO" id="GO:0006109">
    <property type="term" value="P:regulation of carbohydrate metabolic process"/>
    <property type="evidence" value="ECO:0007669"/>
    <property type="project" value="InterPro"/>
</dbReference>
<dbReference type="GO" id="GO:0004674">
    <property type="term" value="F:protein serine/threonine kinase activity"/>
    <property type="evidence" value="ECO:0007669"/>
    <property type="project" value="UniProtKB-KW"/>
</dbReference>
<evidence type="ECO:0000256" key="7">
    <source>
        <dbReference type="ARBA" id="ARBA00022777"/>
    </source>
</evidence>
<dbReference type="SUPFAM" id="SSF53795">
    <property type="entry name" value="PEP carboxykinase-like"/>
    <property type="match status" value="1"/>
</dbReference>
<evidence type="ECO:0000259" key="11">
    <source>
        <dbReference type="Pfam" id="PF02603"/>
    </source>
</evidence>
<organism evidence="13 14">
    <name type="scientific">Acanthopleuribacter pedis</name>
    <dbReference type="NCBI Taxonomy" id="442870"/>
    <lineage>
        <taxon>Bacteria</taxon>
        <taxon>Pseudomonadati</taxon>
        <taxon>Acidobacteriota</taxon>
        <taxon>Holophagae</taxon>
        <taxon>Acanthopleuribacterales</taxon>
        <taxon>Acanthopleuribacteraceae</taxon>
        <taxon>Acanthopleuribacter</taxon>
    </lineage>
</organism>
<dbReference type="EMBL" id="JAFREP010000005">
    <property type="protein sequence ID" value="MBO1318431.1"/>
    <property type="molecule type" value="Genomic_DNA"/>
</dbReference>
<evidence type="ECO:0000256" key="2">
    <source>
        <dbReference type="ARBA" id="ARBA00006883"/>
    </source>
</evidence>
<name>A0A8J7QCF8_9BACT</name>
<evidence type="ECO:0000313" key="14">
    <source>
        <dbReference type="Proteomes" id="UP000664417"/>
    </source>
</evidence>
<comment type="subunit">
    <text evidence="3">Homohexamer.</text>
</comment>
<feature type="domain" description="HPr(Ser) kinase/phosphorylase N-terminal" evidence="11">
    <location>
        <begin position="32"/>
        <end position="157"/>
    </location>
</feature>
<keyword evidence="9" id="KW-0511">Multifunctional enzyme</keyword>
<keyword evidence="14" id="KW-1185">Reference proteome</keyword>
<dbReference type="Pfam" id="PF07475">
    <property type="entry name" value="Hpr_kinase_C"/>
    <property type="match status" value="1"/>
</dbReference>
<keyword evidence="5" id="KW-0808">Transferase</keyword>
<comment type="catalytic activity">
    <reaction evidence="10">
        <text>[HPr protein]-O-phospho-L-serine + phosphate + H(+) = [HPr protein]-L-serine + diphosphate</text>
        <dbReference type="Rhea" id="RHEA:46604"/>
        <dbReference type="Rhea" id="RHEA-COMP:11602"/>
        <dbReference type="Rhea" id="RHEA-COMP:11603"/>
        <dbReference type="ChEBI" id="CHEBI:15378"/>
        <dbReference type="ChEBI" id="CHEBI:29999"/>
        <dbReference type="ChEBI" id="CHEBI:33019"/>
        <dbReference type="ChEBI" id="CHEBI:43474"/>
        <dbReference type="ChEBI" id="CHEBI:83421"/>
    </reaction>
</comment>
<evidence type="ECO:0000313" key="13">
    <source>
        <dbReference type="EMBL" id="MBO1318431.1"/>
    </source>
</evidence>
<gene>
    <name evidence="13" type="primary">hprK</name>
    <name evidence="13" type="ORF">J3U88_08185</name>
</gene>
<dbReference type="PANTHER" id="PTHR30305">
    <property type="entry name" value="PROTEIN YJDM-RELATED"/>
    <property type="match status" value="1"/>
</dbReference>
<dbReference type="Proteomes" id="UP000664417">
    <property type="component" value="Unassembled WGS sequence"/>
</dbReference>
<protein>
    <submittedName>
        <fullName evidence="13">HPr(Ser) kinase/phosphatase</fullName>
    </submittedName>
</protein>
<dbReference type="Pfam" id="PF02603">
    <property type="entry name" value="Hpr_kinase_N"/>
    <property type="match status" value="1"/>
</dbReference>
<dbReference type="InterPro" id="IPR028979">
    <property type="entry name" value="Ser_kin/Pase_Hpr-like_N_sf"/>
</dbReference>
<evidence type="ECO:0000256" key="8">
    <source>
        <dbReference type="ARBA" id="ARBA00022840"/>
    </source>
</evidence>
<dbReference type="AlphaFoldDB" id="A0A8J7QCF8"/>
<accession>A0A8J7QCF8</accession>
<dbReference type="Gene3D" id="3.40.1390.20">
    <property type="entry name" value="HprK N-terminal domain-like"/>
    <property type="match status" value="1"/>
</dbReference>
<keyword evidence="6" id="KW-0547">Nucleotide-binding</keyword>
<reference evidence="13" key="1">
    <citation type="submission" date="2021-03" db="EMBL/GenBank/DDBJ databases">
        <authorList>
            <person name="Wang G."/>
        </authorList>
    </citation>
    <scope>NUCLEOTIDE SEQUENCE</scope>
    <source>
        <strain evidence="13">KCTC 12899</strain>
    </source>
</reference>
<evidence type="ECO:0000256" key="4">
    <source>
        <dbReference type="ARBA" id="ARBA00022527"/>
    </source>
</evidence>
<sequence>MSEADRAPDGDYWQILSDSIEERGRRCRQSLTVKELLEAEDHLDLVQMGELGDLNREIRSPVIQRLGLALCGYCHDLEPHSLFLVGRAEHAYLTEQGQNLEASRLQTVLDREPGALLVSYGLPLHASLVQCCAAAGIPVLASQCNDIDIIVRLGRILVENLAPCLNIHGNLLVINGLGVLILGKSGIGKSDDSLDLIKHGHQLVADDIVLVSRTPEGSLIGRADELIQDHMEIRGLGIVNIKEIYGISSVLDKHPIELILYLETFTPNTVKSCFPEIESMRILDVARPLMRLSVAPGRSLENLIEIAVKHYLLSIKGYNTEKVLADRLALKRARDQAAAQAD</sequence>
<dbReference type="InterPro" id="IPR027417">
    <property type="entry name" value="P-loop_NTPase"/>
</dbReference>
<keyword evidence="7 13" id="KW-0418">Kinase</keyword>
<dbReference type="Gene3D" id="3.40.50.300">
    <property type="entry name" value="P-loop containing nucleotide triphosphate hydrolases"/>
    <property type="match status" value="1"/>
</dbReference>
<dbReference type="GO" id="GO:0000155">
    <property type="term" value="F:phosphorelay sensor kinase activity"/>
    <property type="evidence" value="ECO:0007669"/>
    <property type="project" value="InterPro"/>
</dbReference>
<dbReference type="RefSeq" id="WP_207858197.1">
    <property type="nucleotide sequence ID" value="NZ_JAFREP010000005.1"/>
</dbReference>
<keyword evidence="4" id="KW-0723">Serine/threonine-protein kinase</keyword>
<comment type="catalytic activity">
    <reaction evidence="1">
        <text>[HPr protein]-L-serine + ATP = [HPr protein]-O-phospho-L-serine + ADP + H(+)</text>
        <dbReference type="Rhea" id="RHEA:46600"/>
        <dbReference type="Rhea" id="RHEA-COMP:11602"/>
        <dbReference type="Rhea" id="RHEA-COMP:11603"/>
        <dbReference type="ChEBI" id="CHEBI:15378"/>
        <dbReference type="ChEBI" id="CHEBI:29999"/>
        <dbReference type="ChEBI" id="CHEBI:30616"/>
        <dbReference type="ChEBI" id="CHEBI:83421"/>
        <dbReference type="ChEBI" id="CHEBI:456216"/>
    </reaction>
</comment>
<dbReference type="NCBIfam" id="TIGR00679">
    <property type="entry name" value="hpr-ser"/>
    <property type="match status" value="1"/>
</dbReference>
<keyword evidence="8" id="KW-0067">ATP-binding</keyword>
<evidence type="ECO:0000256" key="9">
    <source>
        <dbReference type="ARBA" id="ARBA00023268"/>
    </source>
</evidence>
<evidence type="ECO:0000256" key="1">
    <source>
        <dbReference type="ARBA" id="ARBA00001120"/>
    </source>
</evidence>
<proteinExistence type="inferred from homology"/>
<dbReference type="SUPFAM" id="SSF75138">
    <property type="entry name" value="HprK N-terminal domain-like"/>
    <property type="match status" value="1"/>
</dbReference>
<dbReference type="InterPro" id="IPR003755">
    <property type="entry name" value="HPr(Ser)_kin/Pase"/>
</dbReference>
<evidence type="ECO:0000259" key="12">
    <source>
        <dbReference type="Pfam" id="PF07475"/>
    </source>
</evidence>